<dbReference type="Gene3D" id="3.30.1360.40">
    <property type="match status" value="1"/>
</dbReference>
<reference evidence="10 11" key="1">
    <citation type="submission" date="2014-12" db="EMBL/GenBank/DDBJ databases">
        <title>Whole genome sequencing of Sphingobium xenophagum OW59.</title>
        <authorList>
            <person name="Ohta Y."/>
            <person name="Nishi S."/>
            <person name="Hatada Y."/>
        </authorList>
    </citation>
    <scope>NUCLEOTIDE SEQUENCE [LARGE SCALE GENOMIC DNA]</scope>
    <source>
        <strain evidence="10 11">OW59</strain>
    </source>
</reference>
<evidence type="ECO:0000313" key="10">
    <source>
        <dbReference type="EMBL" id="GBH31287.1"/>
    </source>
</evidence>
<feature type="site" description="Interaction with DNA" evidence="7">
    <location>
        <position position="96"/>
    </location>
</feature>
<evidence type="ECO:0000256" key="2">
    <source>
        <dbReference type="ARBA" id="ARBA00022475"/>
    </source>
</evidence>
<dbReference type="GO" id="GO:0019897">
    <property type="term" value="C:extrinsic component of plasma membrane"/>
    <property type="evidence" value="ECO:0007669"/>
    <property type="project" value="UniProtKB-UniRule"/>
</dbReference>
<keyword evidence="6 7" id="KW-0413">Isomerase</keyword>
<dbReference type="GO" id="GO:0005694">
    <property type="term" value="C:chromosome"/>
    <property type="evidence" value="ECO:0007669"/>
    <property type="project" value="InterPro"/>
</dbReference>
<dbReference type="STRING" id="1192759.GCA_000277525_01453"/>
<evidence type="ECO:0000259" key="9">
    <source>
        <dbReference type="PROSITE" id="PS52040"/>
    </source>
</evidence>
<dbReference type="PANTHER" id="PTHR43493">
    <property type="entry name" value="DNA GYRASE/TOPOISOMERASE SUBUNIT A"/>
    <property type="match status" value="1"/>
</dbReference>
<protein>
    <recommendedName>
        <fullName evidence="7">DNA topoisomerase 4 subunit A</fullName>
        <ecNumber evidence="7">5.6.2.2</ecNumber>
    </recommendedName>
    <alternativeName>
        <fullName evidence="7">Topoisomerase IV subunit A</fullName>
    </alternativeName>
</protein>
<dbReference type="HAMAP" id="MF_00936">
    <property type="entry name" value="ParC_type1"/>
    <property type="match status" value="1"/>
</dbReference>
<dbReference type="GO" id="GO:0009330">
    <property type="term" value="C:DNA topoisomerase type II (double strand cut, ATP-hydrolyzing) complex"/>
    <property type="evidence" value="ECO:0007669"/>
    <property type="project" value="TreeGrafter"/>
</dbReference>
<evidence type="ECO:0000256" key="7">
    <source>
        <dbReference type="HAMAP-Rule" id="MF_00936"/>
    </source>
</evidence>
<comment type="caution">
    <text evidence="10">The sequence shown here is derived from an EMBL/GenBank/DDBJ whole genome shotgun (WGS) entry which is preliminary data.</text>
</comment>
<dbReference type="InterPro" id="IPR002205">
    <property type="entry name" value="Topo_IIA_dom_A"/>
</dbReference>
<proteinExistence type="inferred from homology"/>
<comment type="subunit">
    <text evidence="7">Heterotetramer composed of ParC and ParE.</text>
</comment>
<keyword evidence="5 7" id="KW-0472">Membrane</keyword>
<dbReference type="NCBIfam" id="NF004044">
    <property type="entry name" value="PRK05561.1"/>
    <property type="match status" value="1"/>
</dbReference>
<name>A0A401J3R0_SPHXE</name>
<comment type="function">
    <text evidence="7">Topoisomerase IV is essential for chromosome segregation. It relaxes supercoiled DNA. Performs the decatenation events required during the replication of a circular DNA molecule.</text>
</comment>
<comment type="catalytic activity">
    <reaction evidence="1 7 8">
        <text>ATP-dependent breakage, passage and rejoining of double-stranded DNA.</text>
        <dbReference type="EC" id="5.6.2.2"/>
    </reaction>
</comment>
<evidence type="ECO:0000256" key="5">
    <source>
        <dbReference type="ARBA" id="ARBA00023136"/>
    </source>
</evidence>
<dbReference type="InterPro" id="IPR050220">
    <property type="entry name" value="Type_II_DNA_Topoisomerases"/>
</dbReference>
<dbReference type="RefSeq" id="WP_130753031.1">
    <property type="nucleotide sequence ID" value="NZ_BBQY01000014.1"/>
</dbReference>
<dbReference type="GO" id="GO:0003918">
    <property type="term" value="F:DNA topoisomerase type II (double strand cut, ATP-hydrolyzing) activity"/>
    <property type="evidence" value="ECO:0007669"/>
    <property type="project" value="UniProtKB-UniRule"/>
</dbReference>
<organism evidence="10 11">
    <name type="scientific">Sphingobium xenophagum</name>
    <dbReference type="NCBI Taxonomy" id="121428"/>
    <lineage>
        <taxon>Bacteria</taxon>
        <taxon>Pseudomonadati</taxon>
        <taxon>Pseudomonadota</taxon>
        <taxon>Alphaproteobacteria</taxon>
        <taxon>Sphingomonadales</taxon>
        <taxon>Sphingomonadaceae</taxon>
        <taxon>Sphingobium</taxon>
    </lineage>
</organism>
<evidence type="ECO:0000256" key="1">
    <source>
        <dbReference type="ARBA" id="ARBA00000185"/>
    </source>
</evidence>
<dbReference type="PANTHER" id="PTHR43493:SF1">
    <property type="entry name" value="DNA TOPOISOMERASE 4 SUBUNIT A"/>
    <property type="match status" value="1"/>
</dbReference>
<comment type="subcellular location">
    <subcellularLocation>
        <location evidence="7">Cell membrane</location>
        <topology evidence="7">Peripheral membrane protein</topology>
    </subcellularLocation>
</comment>
<dbReference type="GO" id="GO:0007059">
    <property type="term" value="P:chromosome segregation"/>
    <property type="evidence" value="ECO:0007669"/>
    <property type="project" value="UniProtKB-UniRule"/>
</dbReference>
<dbReference type="Pfam" id="PF00521">
    <property type="entry name" value="DNA_topoisoIV"/>
    <property type="match status" value="1"/>
</dbReference>
<gene>
    <name evidence="7" type="primary">parC</name>
    <name evidence="10" type="ORF">MBESOW_P2548</name>
</gene>
<sequence length="775" mass="85684">MTDFRDPFDNIKDHPFDAALSQRYLVYALSTITARSLPDLRDGLKPVHRRLLWAMRLLRMEPSGASADVLVANPARNGTSYKKCARVVGDVIGKYHPHGDSSVYDAMVRLAQDFVLRTPLVDGQGNFGNIDGDNAAAMRYTEARLTQPAADLMAGLDEGTVDFRPTYNGEDEEPEVFPGLFPNLLANGASGIAVGMATSIPPHNVTEILDAASLLIDNPDTDHAALMAVVKGPDFPTGGVLVDSPSIIAEAYATGRGAFRTRARFSTGKDDQGVWEPTGIEKLSGGTWQLIVSEIPYQVQKGKLIEQIAALINDKKLPILEDVRDESDETIRIVITPRNRNVDPQVLKDSLYRLTDLENRFPLNLNVLDATHTPRVLGLRAVLIEWLKHQIDVLVRRAQHRLAKIADRLELLDGYIIAYLNLDRVIEIIRTEDEPKLVMMDEFALTDRQAEAILNMRLRSLRKLEEMELRREHADLVAEQEDLQKLVESPQRQRTKLKRDIAALRKRYGPDTALGHRRTLVEEAGPARDIPLEAMIEREPITVILSERGWIRAMSGHRDLAAADTLKFKEGDGPQFAFHAYTTDKLLLATSTGRVYTLGSDKLPGGRGFGDPVRSLVDMDNEGAIVAFMPARAGTELLLASSDGRGFIAAVAEIMAETRKGRQVVNVRTGAKLAVIRPVAPGSDSVAVIGENRKLLVFSLDEMPRMARGQGVQMQRYRDGGLSDAITFRLADGLSWAMGGETGRMRTESDMTPWKVARGAAGRMPPTGFPRDNRF</sequence>
<dbReference type="InterPro" id="IPR005742">
    <property type="entry name" value="TopoIV_A_Gneg"/>
</dbReference>
<feature type="site" description="Interaction with DNA" evidence="7">
    <location>
        <position position="45"/>
    </location>
</feature>
<dbReference type="Gene3D" id="3.90.199.10">
    <property type="entry name" value="Topoisomerase II, domain 5"/>
    <property type="match status" value="1"/>
</dbReference>
<feature type="domain" description="Topo IIA-type catalytic" evidence="9">
    <location>
        <begin position="37"/>
        <end position="535"/>
    </location>
</feature>
<dbReference type="GO" id="GO:0003677">
    <property type="term" value="F:DNA binding"/>
    <property type="evidence" value="ECO:0007669"/>
    <property type="project" value="UniProtKB-UniRule"/>
</dbReference>
<keyword evidence="3 7" id="KW-0799">Topoisomerase</keyword>
<dbReference type="InterPro" id="IPR035516">
    <property type="entry name" value="Gyrase/topoIV_suA_C"/>
</dbReference>
<feature type="site" description="Transition state stabilizer" evidence="7">
    <location>
        <position position="139"/>
    </location>
</feature>
<accession>A0A401J3R0</accession>
<dbReference type="EC" id="5.6.2.2" evidence="7"/>
<keyword evidence="2 7" id="KW-1003">Cell membrane</keyword>
<dbReference type="NCBIfam" id="TIGR01062">
    <property type="entry name" value="parC_Gneg"/>
    <property type="match status" value="1"/>
</dbReference>
<dbReference type="InterPro" id="IPR013758">
    <property type="entry name" value="Topo_IIA_A/C_ab"/>
</dbReference>
<dbReference type="EMBL" id="BBQY01000014">
    <property type="protein sequence ID" value="GBH31287.1"/>
    <property type="molecule type" value="Genomic_DNA"/>
</dbReference>
<evidence type="ECO:0000256" key="8">
    <source>
        <dbReference type="PROSITE-ProRule" id="PRU01384"/>
    </source>
</evidence>
<dbReference type="GO" id="GO:0006265">
    <property type="term" value="P:DNA topological change"/>
    <property type="evidence" value="ECO:0007669"/>
    <property type="project" value="UniProtKB-UniRule"/>
</dbReference>
<evidence type="ECO:0000256" key="4">
    <source>
        <dbReference type="ARBA" id="ARBA00023125"/>
    </source>
</evidence>
<dbReference type="SMART" id="SM00434">
    <property type="entry name" value="TOP4c"/>
    <property type="match status" value="1"/>
</dbReference>
<dbReference type="Proteomes" id="UP000290975">
    <property type="component" value="Unassembled WGS sequence"/>
</dbReference>
<dbReference type="Gene3D" id="1.10.268.10">
    <property type="entry name" value="Topoisomerase, domain 3"/>
    <property type="match status" value="1"/>
</dbReference>
<feature type="site" description="Interaction with DNA" evidence="7">
    <location>
        <position position="98"/>
    </location>
</feature>
<dbReference type="AlphaFoldDB" id="A0A401J3R0"/>
<dbReference type="CDD" id="cd00187">
    <property type="entry name" value="TOP4c"/>
    <property type="match status" value="1"/>
</dbReference>
<evidence type="ECO:0000256" key="6">
    <source>
        <dbReference type="ARBA" id="ARBA00023235"/>
    </source>
</evidence>
<feature type="active site" description="O-(5'-phospho-DNA)-tyrosine intermediate" evidence="7 8">
    <location>
        <position position="140"/>
    </location>
</feature>
<comment type="similarity">
    <text evidence="7">Belongs to the type II topoisomerase GyrA/ParC subunit family. ParC type 1 subfamily.</text>
</comment>
<dbReference type="GO" id="GO:0005524">
    <property type="term" value="F:ATP binding"/>
    <property type="evidence" value="ECO:0007669"/>
    <property type="project" value="InterPro"/>
</dbReference>
<dbReference type="GO" id="GO:0005737">
    <property type="term" value="C:cytoplasm"/>
    <property type="evidence" value="ECO:0007669"/>
    <property type="project" value="TreeGrafter"/>
</dbReference>
<dbReference type="SUPFAM" id="SSF56719">
    <property type="entry name" value="Type II DNA topoisomerase"/>
    <property type="match status" value="1"/>
</dbReference>
<dbReference type="PROSITE" id="PS52040">
    <property type="entry name" value="TOPO_IIA"/>
    <property type="match status" value="1"/>
</dbReference>
<keyword evidence="11" id="KW-1185">Reference proteome</keyword>
<evidence type="ECO:0000313" key="11">
    <source>
        <dbReference type="Proteomes" id="UP000290975"/>
    </source>
</evidence>
<dbReference type="InterPro" id="IPR013760">
    <property type="entry name" value="Topo_IIA-like_dom_sf"/>
</dbReference>
<dbReference type="InterPro" id="IPR013757">
    <property type="entry name" value="Topo_IIA_A_a_sf"/>
</dbReference>
<dbReference type="SUPFAM" id="SSF101904">
    <property type="entry name" value="GyrA/ParC C-terminal domain-like"/>
    <property type="match status" value="1"/>
</dbReference>
<dbReference type="Gene3D" id="2.120.10.90">
    <property type="entry name" value="DNA gyrase/topoisomerase IV, subunit A, C-terminal"/>
    <property type="match status" value="1"/>
</dbReference>
<evidence type="ECO:0000256" key="3">
    <source>
        <dbReference type="ARBA" id="ARBA00023029"/>
    </source>
</evidence>
<keyword evidence="4 7" id="KW-0238">DNA-binding</keyword>